<dbReference type="GO" id="GO:0004314">
    <property type="term" value="F:[acyl-carrier-protein] S-malonyltransferase activity"/>
    <property type="evidence" value="ECO:0007669"/>
    <property type="project" value="UniProtKB-EC"/>
</dbReference>
<keyword evidence="10" id="KW-1185">Reference proteome</keyword>
<accession>A0A0S3K6C5</accession>
<dbReference type="GO" id="GO:0005829">
    <property type="term" value="C:cytosol"/>
    <property type="evidence" value="ECO:0007669"/>
    <property type="project" value="TreeGrafter"/>
</dbReference>
<comment type="catalytic activity">
    <reaction evidence="3 4">
        <text>holo-[ACP] + malonyl-CoA = malonyl-[ACP] + CoA</text>
        <dbReference type="Rhea" id="RHEA:41792"/>
        <dbReference type="Rhea" id="RHEA-COMP:9623"/>
        <dbReference type="Rhea" id="RHEA-COMP:9685"/>
        <dbReference type="ChEBI" id="CHEBI:57287"/>
        <dbReference type="ChEBI" id="CHEBI:57384"/>
        <dbReference type="ChEBI" id="CHEBI:64479"/>
        <dbReference type="ChEBI" id="CHEBI:78449"/>
        <dbReference type="EC" id="2.3.1.39"/>
    </reaction>
</comment>
<evidence type="ECO:0000256" key="3">
    <source>
        <dbReference type="ARBA" id="ARBA00048462"/>
    </source>
</evidence>
<gene>
    <name evidence="8" type="ORF">ATZ33_00075</name>
    <name evidence="9" type="ORF">RV15_GL002809</name>
</gene>
<dbReference type="PIRSF" id="PIRSF000446">
    <property type="entry name" value="Mct"/>
    <property type="match status" value="1"/>
</dbReference>
<dbReference type="InterPro" id="IPR001227">
    <property type="entry name" value="Ac_transferase_dom_sf"/>
</dbReference>
<dbReference type="GO" id="GO:0006633">
    <property type="term" value="P:fatty acid biosynthetic process"/>
    <property type="evidence" value="ECO:0007669"/>
    <property type="project" value="TreeGrafter"/>
</dbReference>
<feature type="active site" evidence="5">
    <location>
        <position position="204"/>
    </location>
</feature>
<dbReference type="EC" id="2.3.1.39" evidence="4"/>
<evidence type="ECO:0000256" key="1">
    <source>
        <dbReference type="ARBA" id="ARBA00022679"/>
    </source>
</evidence>
<dbReference type="AlphaFoldDB" id="A0A0S3K6C5"/>
<keyword evidence="2 4" id="KW-0012">Acyltransferase</keyword>
<dbReference type="Gene3D" id="3.30.70.250">
    <property type="entry name" value="Malonyl-CoA ACP transacylase, ACP-binding"/>
    <property type="match status" value="1"/>
</dbReference>
<feature type="coiled-coil region" evidence="6">
    <location>
        <begin position="161"/>
        <end position="188"/>
    </location>
</feature>
<dbReference type="PANTHER" id="PTHR42681:SF1">
    <property type="entry name" value="MALONYL-COA-ACYL CARRIER PROTEIN TRANSACYLASE, MITOCHONDRIAL"/>
    <property type="match status" value="1"/>
</dbReference>
<name>A0A0S3K6C5_9ENTE</name>
<reference evidence="8 10" key="2">
    <citation type="submission" date="2015-12" db="EMBL/GenBank/DDBJ databases">
        <authorList>
            <person name="Lauer A."/>
            <person name="Humrighouse B."/>
            <person name="Loparev V."/>
            <person name="Shewmaker P.L."/>
            <person name="Whitney A.M."/>
            <person name="McLaughlin R.W."/>
        </authorList>
    </citation>
    <scope>NUCLEOTIDE SEQUENCE [LARGE SCALE GENOMIC DNA]</scope>
    <source>
        <strain evidence="8 10">LMG 23085</strain>
    </source>
</reference>
<dbReference type="Proteomes" id="UP000183039">
    <property type="component" value="Unassembled WGS sequence"/>
</dbReference>
<keyword evidence="1 4" id="KW-0808">Transferase</keyword>
<evidence type="ECO:0000313" key="9">
    <source>
        <dbReference type="EMBL" id="OJG92864.1"/>
    </source>
</evidence>
<dbReference type="Gene3D" id="3.40.366.10">
    <property type="entry name" value="Malonyl-Coenzyme A Acyl Carrier Protein, domain 2"/>
    <property type="match status" value="1"/>
</dbReference>
<dbReference type="InterPro" id="IPR050858">
    <property type="entry name" value="Mal-CoA-ACP_Trans/PKS_FabD"/>
</dbReference>
<sequence length="325" mass="36677">MNYGLLFPGQGSQYTRMNQLAQCDKKIVDSLLEEASDILNLDLKKELSEKTMKELTQSEIAQPAIVVLSHALFLDFMQRTQQKPTVLLGHSLGEISAYLASESLTFSEAVAFAQNRGKLMASTDDELKGSASLVVDILPELLEELIRECNSTENLMISGYNSEKQSIVVGQEEELEQLEKLVESQGGQIIPFRMIPMKEARPFHSPFVTMKLDKLREIVETLTVAQPKVTVYSTVSGELVSNEKEIKANLIKQLVSPVLWLQGLKKVSKMDVSYLIDIGPNKIMRNLVFENSFKISSLAYDDIEDNKKIRELLTKEERTVEQWTE</sequence>
<feature type="domain" description="Malonyl-CoA:ACP transacylase (MAT)" evidence="7">
    <location>
        <begin position="6"/>
        <end position="302"/>
    </location>
</feature>
<evidence type="ECO:0000259" key="7">
    <source>
        <dbReference type="SMART" id="SM00827"/>
    </source>
</evidence>
<proteinExistence type="inferred from homology"/>
<dbReference type="RefSeq" id="WP_071876848.1">
    <property type="nucleotide sequence ID" value="NZ_JXLC01000004.1"/>
</dbReference>
<dbReference type="EMBL" id="CP013614">
    <property type="protein sequence ID" value="ALR99835.1"/>
    <property type="molecule type" value="Genomic_DNA"/>
</dbReference>
<protein>
    <recommendedName>
        <fullName evidence="4">Malonyl CoA-acyl carrier protein transacylase</fullName>
        <ecNumber evidence="4">2.3.1.39</ecNumber>
    </recommendedName>
</protein>
<evidence type="ECO:0000313" key="10">
    <source>
        <dbReference type="Proteomes" id="UP000065511"/>
    </source>
</evidence>
<evidence type="ECO:0000313" key="8">
    <source>
        <dbReference type="EMBL" id="ALR99835.1"/>
    </source>
</evidence>
<dbReference type="InterPro" id="IPR014043">
    <property type="entry name" value="Acyl_transferase_dom"/>
</dbReference>
<feature type="active site" evidence="5">
    <location>
        <position position="91"/>
    </location>
</feature>
<dbReference type="PANTHER" id="PTHR42681">
    <property type="entry name" value="MALONYL-COA-ACYL CARRIER PROTEIN TRANSACYLASE, MITOCHONDRIAL"/>
    <property type="match status" value="1"/>
</dbReference>
<evidence type="ECO:0000256" key="4">
    <source>
        <dbReference type="PIRNR" id="PIRNR000446"/>
    </source>
</evidence>
<dbReference type="KEGG" id="ess:ATZ33_00075"/>
<dbReference type="InterPro" id="IPR016035">
    <property type="entry name" value="Acyl_Trfase/lysoPLipase"/>
</dbReference>
<reference evidence="9 11" key="1">
    <citation type="submission" date="2014-12" db="EMBL/GenBank/DDBJ databases">
        <title>Draft genome sequences of 29 type strains of Enterococci.</title>
        <authorList>
            <person name="Zhong Z."/>
            <person name="Sun Z."/>
            <person name="Liu W."/>
            <person name="Zhang W."/>
            <person name="Zhang H."/>
        </authorList>
    </citation>
    <scope>NUCLEOTIDE SEQUENCE [LARGE SCALE GENOMIC DNA]</scope>
    <source>
        <strain evidence="9 11">DSM 22801</strain>
    </source>
</reference>
<evidence type="ECO:0000313" key="11">
    <source>
        <dbReference type="Proteomes" id="UP000183039"/>
    </source>
</evidence>
<organism evidence="9 11">
    <name type="scientific">Enterococcus silesiacus</name>
    <dbReference type="NCBI Taxonomy" id="332949"/>
    <lineage>
        <taxon>Bacteria</taxon>
        <taxon>Bacillati</taxon>
        <taxon>Bacillota</taxon>
        <taxon>Bacilli</taxon>
        <taxon>Lactobacillales</taxon>
        <taxon>Enterococcaceae</taxon>
        <taxon>Enterococcus</taxon>
    </lineage>
</organism>
<evidence type="ECO:0000256" key="5">
    <source>
        <dbReference type="PIRSR" id="PIRSR000446-1"/>
    </source>
</evidence>
<evidence type="ECO:0000256" key="2">
    <source>
        <dbReference type="ARBA" id="ARBA00023315"/>
    </source>
</evidence>
<dbReference type="OrthoDB" id="9805460at2"/>
<dbReference type="SMART" id="SM00827">
    <property type="entry name" value="PKS_AT"/>
    <property type="match status" value="1"/>
</dbReference>
<dbReference type="Proteomes" id="UP000065511">
    <property type="component" value="Chromosome"/>
</dbReference>
<dbReference type="Pfam" id="PF00698">
    <property type="entry name" value="Acyl_transf_1"/>
    <property type="match status" value="1"/>
</dbReference>
<evidence type="ECO:0000256" key="6">
    <source>
        <dbReference type="SAM" id="Coils"/>
    </source>
</evidence>
<dbReference type="InterPro" id="IPR024925">
    <property type="entry name" value="Malonyl_CoA-ACP_transAc"/>
</dbReference>
<dbReference type="EMBL" id="JXLC01000004">
    <property type="protein sequence ID" value="OJG92864.1"/>
    <property type="molecule type" value="Genomic_DNA"/>
</dbReference>
<dbReference type="SUPFAM" id="SSF52151">
    <property type="entry name" value="FabD/lysophospholipase-like"/>
    <property type="match status" value="1"/>
</dbReference>
<comment type="similarity">
    <text evidence="4">Belongs to the fabD family.</text>
</comment>
<keyword evidence="6" id="KW-0175">Coiled coil</keyword>